<dbReference type="AlphaFoldDB" id="T1X4H8"/>
<evidence type="ECO:0000259" key="9">
    <source>
        <dbReference type="PROSITE" id="PS51755"/>
    </source>
</evidence>
<accession>T1X4H8</accession>
<dbReference type="PATRIC" id="fig|1246301.3.peg.696"/>
<dbReference type="SMART" id="SM00448">
    <property type="entry name" value="REC"/>
    <property type="match status" value="1"/>
</dbReference>
<evidence type="ECO:0000256" key="3">
    <source>
        <dbReference type="ARBA" id="ARBA00023015"/>
    </source>
</evidence>
<dbReference type="OrthoDB" id="9790442at2"/>
<dbReference type="PROSITE" id="PS50110">
    <property type="entry name" value="RESPONSE_REGULATORY"/>
    <property type="match status" value="1"/>
</dbReference>
<evidence type="ECO:0000256" key="5">
    <source>
        <dbReference type="ARBA" id="ARBA00023163"/>
    </source>
</evidence>
<dbReference type="InterPro" id="IPR001789">
    <property type="entry name" value="Sig_transdc_resp-reg_receiver"/>
</dbReference>
<feature type="DNA-binding region" description="OmpR/PhoB-type" evidence="7">
    <location>
        <begin position="122"/>
        <end position="220"/>
    </location>
</feature>
<dbReference type="GO" id="GO:0000156">
    <property type="term" value="F:phosphorelay response regulator activity"/>
    <property type="evidence" value="ECO:0007669"/>
    <property type="project" value="TreeGrafter"/>
</dbReference>
<evidence type="ECO:0000256" key="1">
    <source>
        <dbReference type="ARBA" id="ARBA00022553"/>
    </source>
</evidence>
<keyword evidence="1 6" id="KW-0597">Phosphoprotein</keyword>
<name>T1X4H8_VARPD</name>
<dbReference type="InterPro" id="IPR036388">
    <property type="entry name" value="WH-like_DNA-bd_sf"/>
</dbReference>
<dbReference type="InterPro" id="IPR001867">
    <property type="entry name" value="OmpR/PhoB-type_DNA-bd"/>
</dbReference>
<protein>
    <submittedName>
        <fullName evidence="10">Putative signal transduction response regulator</fullName>
    </submittedName>
</protein>
<dbReference type="InterPro" id="IPR011006">
    <property type="entry name" value="CheY-like_superfamily"/>
</dbReference>
<evidence type="ECO:0000256" key="4">
    <source>
        <dbReference type="ARBA" id="ARBA00023125"/>
    </source>
</evidence>
<dbReference type="Gene3D" id="3.40.50.2300">
    <property type="match status" value="1"/>
</dbReference>
<feature type="domain" description="OmpR/PhoB-type" evidence="9">
    <location>
        <begin position="122"/>
        <end position="220"/>
    </location>
</feature>
<dbReference type="SUPFAM" id="SSF46894">
    <property type="entry name" value="C-terminal effector domain of the bipartite response regulators"/>
    <property type="match status" value="1"/>
</dbReference>
<dbReference type="GO" id="GO:0006355">
    <property type="term" value="P:regulation of DNA-templated transcription"/>
    <property type="evidence" value="ECO:0007669"/>
    <property type="project" value="InterPro"/>
</dbReference>
<evidence type="ECO:0000256" key="2">
    <source>
        <dbReference type="ARBA" id="ARBA00023012"/>
    </source>
</evidence>
<dbReference type="PROSITE" id="PS51755">
    <property type="entry name" value="OMPR_PHOB"/>
    <property type="match status" value="1"/>
</dbReference>
<organism evidence="10 11">
    <name type="scientific">Variovorax paradoxus B4</name>
    <dbReference type="NCBI Taxonomy" id="1246301"/>
    <lineage>
        <taxon>Bacteria</taxon>
        <taxon>Pseudomonadati</taxon>
        <taxon>Pseudomonadota</taxon>
        <taxon>Betaproteobacteria</taxon>
        <taxon>Burkholderiales</taxon>
        <taxon>Comamonadaceae</taxon>
        <taxon>Variovorax</taxon>
    </lineage>
</organism>
<dbReference type="CDD" id="cd00383">
    <property type="entry name" value="trans_reg_C"/>
    <property type="match status" value="1"/>
</dbReference>
<dbReference type="PANTHER" id="PTHR48111">
    <property type="entry name" value="REGULATOR OF RPOS"/>
    <property type="match status" value="1"/>
</dbReference>
<dbReference type="KEGG" id="vpd:VAPA_1c06770"/>
<keyword evidence="4 7" id="KW-0238">DNA-binding</keyword>
<dbReference type="Pfam" id="PF00072">
    <property type="entry name" value="Response_reg"/>
    <property type="match status" value="1"/>
</dbReference>
<evidence type="ECO:0000313" key="10">
    <source>
        <dbReference type="EMBL" id="AGU47807.1"/>
    </source>
</evidence>
<gene>
    <name evidence="10" type="ORF">VAPA_1c06770</name>
</gene>
<dbReference type="SUPFAM" id="SSF52172">
    <property type="entry name" value="CheY-like"/>
    <property type="match status" value="1"/>
</dbReference>
<dbReference type="HOGENOM" id="CLU_000445_30_1_4"/>
<feature type="domain" description="Response regulatory" evidence="8">
    <location>
        <begin position="2"/>
        <end position="114"/>
    </location>
</feature>
<dbReference type="InterPro" id="IPR039420">
    <property type="entry name" value="WalR-like"/>
</dbReference>
<sequence>MNVLFLISGPRTHDELGGMLGRYGLAVDVVDSRDAGTWVFASKPYALILLDAALPAAAHVVIRSVRRISSAPLLVLTQRDQVADRLEGLVQGATEYLAKPCAPADLAARAWALAPGGRCPEETVPRLADLTLDRASGKAFRQGVDLGLSATLFELLDALMARRGQVLSRAELIKAVWGSSAGERDNMVTVGILRLRRKLDDPFDLKLLHTVRGQGYVLKLRNDLEGDRFPLPDPALTIPRPAVRERVQG</sequence>
<dbReference type="GO" id="GO:0000976">
    <property type="term" value="F:transcription cis-regulatory region binding"/>
    <property type="evidence" value="ECO:0007669"/>
    <property type="project" value="TreeGrafter"/>
</dbReference>
<reference evidence="10 11" key="1">
    <citation type="submission" date="2012-10" db="EMBL/GenBank/DDBJ databases">
        <title>Genome sequence of Variovorax paradoxus B4.</title>
        <authorList>
            <person name="Schuldes J."/>
            <person name="Brandt U."/>
            <person name="Hiessl S."/>
            <person name="Wuebbeler J.H."/>
            <person name="Thuermer A."/>
            <person name="Steinbuechel A."/>
            <person name="Daniel R."/>
        </authorList>
    </citation>
    <scope>NUCLEOTIDE SEQUENCE [LARGE SCALE GENOMIC DNA]</scope>
    <source>
        <strain evidence="10 11">B4</strain>
    </source>
</reference>
<keyword evidence="3" id="KW-0805">Transcription regulation</keyword>
<evidence type="ECO:0000256" key="6">
    <source>
        <dbReference type="PROSITE-ProRule" id="PRU00169"/>
    </source>
</evidence>
<evidence type="ECO:0000259" key="8">
    <source>
        <dbReference type="PROSITE" id="PS50110"/>
    </source>
</evidence>
<evidence type="ECO:0000313" key="11">
    <source>
        <dbReference type="Proteomes" id="UP000016223"/>
    </source>
</evidence>
<keyword evidence="5" id="KW-0804">Transcription</keyword>
<feature type="modified residue" description="4-aspartylphosphate" evidence="6">
    <location>
        <position position="51"/>
    </location>
</feature>
<dbReference type="Gene3D" id="1.10.10.10">
    <property type="entry name" value="Winged helix-like DNA-binding domain superfamily/Winged helix DNA-binding domain"/>
    <property type="match status" value="1"/>
</dbReference>
<dbReference type="InterPro" id="IPR016032">
    <property type="entry name" value="Sig_transdc_resp-reg_C-effctor"/>
</dbReference>
<dbReference type="RefSeq" id="WP_021005365.1">
    <property type="nucleotide sequence ID" value="NC_022247.1"/>
</dbReference>
<evidence type="ECO:0000256" key="7">
    <source>
        <dbReference type="PROSITE-ProRule" id="PRU01091"/>
    </source>
</evidence>
<dbReference type="GO" id="GO:0005829">
    <property type="term" value="C:cytosol"/>
    <property type="evidence" value="ECO:0007669"/>
    <property type="project" value="TreeGrafter"/>
</dbReference>
<dbReference type="EMBL" id="CP003911">
    <property type="protein sequence ID" value="AGU47807.1"/>
    <property type="molecule type" value="Genomic_DNA"/>
</dbReference>
<dbReference type="Proteomes" id="UP000016223">
    <property type="component" value="Chromosome 1"/>
</dbReference>
<proteinExistence type="predicted"/>
<dbReference type="GO" id="GO:0032993">
    <property type="term" value="C:protein-DNA complex"/>
    <property type="evidence" value="ECO:0007669"/>
    <property type="project" value="TreeGrafter"/>
</dbReference>
<dbReference type="PANTHER" id="PTHR48111:SF22">
    <property type="entry name" value="REGULATOR OF RPOS"/>
    <property type="match status" value="1"/>
</dbReference>
<dbReference type="Pfam" id="PF00486">
    <property type="entry name" value="Trans_reg_C"/>
    <property type="match status" value="1"/>
</dbReference>
<dbReference type="SMART" id="SM00862">
    <property type="entry name" value="Trans_reg_C"/>
    <property type="match status" value="1"/>
</dbReference>
<keyword evidence="2" id="KW-0902">Two-component regulatory system</keyword>